<evidence type="ECO:0000313" key="4">
    <source>
        <dbReference type="EMBL" id="KAK3013616.1"/>
    </source>
</evidence>
<dbReference type="Pfam" id="PF16653">
    <property type="entry name" value="Sacchrp_dh_C"/>
    <property type="match status" value="1"/>
</dbReference>
<dbReference type="SUPFAM" id="SSF55347">
    <property type="entry name" value="Glyceraldehyde-3-phosphate dehydrogenase-like, C-terminal domain"/>
    <property type="match status" value="1"/>
</dbReference>
<name>A0AA88VQT7_9ASTE</name>
<evidence type="ECO:0000256" key="1">
    <source>
        <dbReference type="ARBA" id="ARBA00023002"/>
    </source>
</evidence>
<evidence type="ECO:0000259" key="3">
    <source>
        <dbReference type="Pfam" id="PF16653"/>
    </source>
</evidence>
<dbReference type="SUPFAM" id="SSF51735">
    <property type="entry name" value="NAD(P)-binding Rossmann-fold domains"/>
    <property type="match status" value="1"/>
</dbReference>
<feature type="domain" description="Saccharopine dehydrogenase NADP binding" evidence="2">
    <location>
        <begin position="6"/>
        <end position="60"/>
    </location>
</feature>
<protein>
    <submittedName>
        <fullName evidence="4">Uncharacterized protein</fullName>
    </submittedName>
</protein>
<sequence>MCFLGLTQVEVVISLLPPSCHSTIADACIKLKRHLITASYVDDSMSKLDEAAKSAGIAIIGEMGLDPGIVGIQQELYELGAIRPHTDITGRFYMSMCELAGENLYDSAISLRIPDLPAFALECLPNRNSLIYGDLYGIGHEAATIFRGTLRYEGMIST</sequence>
<evidence type="ECO:0000259" key="2">
    <source>
        <dbReference type="Pfam" id="PF03435"/>
    </source>
</evidence>
<keyword evidence="5" id="KW-1185">Reference proteome</keyword>
<evidence type="ECO:0000313" key="5">
    <source>
        <dbReference type="Proteomes" id="UP001188597"/>
    </source>
</evidence>
<dbReference type="PANTHER" id="PTHR11133">
    <property type="entry name" value="SACCHAROPINE DEHYDROGENASE"/>
    <property type="match status" value="1"/>
</dbReference>
<gene>
    <name evidence="4" type="ORF">RJ639_009319</name>
</gene>
<dbReference type="Gene3D" id="3.40.50.720">
    <property type="entry name" value="NAD(P)-binding Rossmann-like Domain"/>
    <property type="match status" value="1"/>
</dbReference>
<dbReference type="EMBL" id="JAVXUP010001284">
    <property type="protein sequence ID" value="KAK3013616.1"/>
    <property type="molecule type" value="Genomic_DNA"/>
</dbReference>
<comment type="caution">
    <text evidence="4">The sequence shown here is derived from an EMBL/GenBank/DDBJ whole genome shotgun (WGS) entry which is preliminary data.</text>
</comment>
<dbReference type="GO" id="GO:0005737">
    <property type="term" value="C:cytoplasm"/>
    <property type="evidence" value="ECO:0007669"/>
    <property type="project" value="TreeGrafter"/>
</dbReference>
<dbReference type="Pfam" id="PF03435">
    <property type="entry name" value="Sacchrp_dh_NADP"/>
    <property type="match status" value="1"/>
</dbReference>
<dbReference type="Proteomes" id="UP001188597">
    <property type="component" value="Unassembled WGS sequence"/>
</dbReference>
<dbReference type="GO" id="GO:0004753">
    <property type="term" value="F:saccharopine dehydrogenase activity"/>
    <property type="evidence" value="ECO:0007669"/>
    <property type="project" value="TreeGrafter"/>
</dbReference>
<organism evidence="4 5">
    <name type="scientific">Escallonia herrerae</name>
    <dbReference type="NCBI Taxonomy" id="1293975"/>
    <lineage>
        <taxon>Eukaryota</taxon>
        <taxon>Viridiplantae</taxon>
        <taxon>Streptophyta</taxon>
        <taxon>Embryophyta</taxon>
        <taxon>Tracheophyta</taxon>
        <taxon>Spermatophyta</taxon>
        <taxon>Magnoliopsida</taxon>
        <taxon>eudicotyledons</taxon>
        <taxon>Gunneridae</taxon>
        <taxon>Pentapetalae</taxon>
        <taxon>asterids</taxon>
        <taxon>campanulids</taxon>
        <taxon>Escalloniales</taxon>
        <taxon>Escalloniaceae</taxon>
        <taxon>Escallonia</taxon>
    </lineage>
</organism>
<keyword evidence="1" id="KW-0560">Oxidoreductase</keyword>
<dbReference type="InterPro" id="IPR005097">
    <property type="entry name" value="Sacchrp_dh_NADP-bd"/>
</dbReference>
<dbReference type="InterPro" id="IPR032095">
    <property type="entry name" value="Sacchrp_dh-like_C"/>
</dbReference>
<dbReference type="Gene3D" id="3.30.360.10">
    <property type="entry name" value="Dihydrodipicolinate Reductase, domain 2"/>
    <property type="match status" value="1"/>
</dbReference>
<accession>A0AA88VQT7</accession>
<dbReference type="InterPro" id="IPR051168">
    <property type="entry name" value="AASS"/>
</dbReference>
<dbReference type="InterPro" id="IPR036291">
    <property type="entry name" value="NAD(P)-bd_dom_sf"/>
</dbReference>
<reference evidence="4" key="1">
    <citation type="submission" date="2022-12" db="EMBL/GenBank/DDBJ databases">
        <title>Draft genome assemblies for two species of Escallonia (Escalloniales).</title>
        <authorList>
            <person name="Chanderbali A."/>
            <person name="Dervinis C."/>
            <person name="Anghel I."/>
            <person name="Soltis D."/>
            <person name="Soltis P."/>
            <person name="Zapata F."/>
        </authorList>
    </citation>
    <scope>NUCLEOTIDE SEQUENCE</scope>
    <source>
        <strain evidence="4">UCBG64.0493</strain>
        <tissue evidence="4">Leaf</tissue>
    </source>
</reference>
<feature type="domain" description="Saccharopine dehydrogenase-like C-terminal" evidence="3">
    <location>
        <begin position="101"/>
        <end position="155"/>
    </location>
</feature>
<proteinExistence type="predicted"/>
<dbReference type="PANTHER" id="PTHR11133:SF22">
    <property type="entry name" value="ALPHA-AMINOADIPIC SEMIALDEHYDE SYNTHASE, MITOCHONDRIAL"/>
    <property type="match status" value="1"/>
</dbReference>
<dbReference type="GO" id="GO:0019878">
    <property type="term" value="P:lysine biosynthetic process via aminoadipic acid"/>
    <property type="evidence" value="ECO:0007669"/>
    <property type="project" value="TreeGrafter"/>
</dbReference>
<dbReference type="AlphaFoldDB" id="A0AA88VQT7"/>